<reference evidence="1 2" key="1">
    <citation type="submission" date="2024-01" db="EMBL/GenBank/DDBJ databases">
        <title>The genomes of 5 underutilized Papilionoideae crops provide insights into root nodulation and disease resistanc.</title>
        <authorList>
            <person name="Yuan L."/>
        </authorList>
    </citation>
    <scope>NUCLEOTIDE SEQUENCE [LARGE SCALE GENOMIC DNA]</scope>
    <source>
        <strain evidence="1">ZHUSHIDOU_FW_LH</strain>
        <tissue evidence="1">Leaf</tissue>
    </source>
</reference>
<accession>A0AAN9FET9</accession>
<name>A0AAN9FET9_CROPI</name>
<gene>
    <name evidence="1" type="ORF">RIF29_14988</name>
</gene>
<organism evidence="1 2">
    <name type="scientific">Crotalaria pallida</name>
    <name type="common">Smooth rattlebox</name>
    <name type="synonym">Crotalaria striata</name>
    <dbReference type="NCBI Taxonomy" id="3830"/>
    <lineage>
        <taxon>Eukaryota</taxon>
        <taxon>Viridiplantae</taxon>
        <taxon>Streptophyta</taxon>
        <taxon>Embryophyta</taxon>
        <taxon>Tracheophyta</taxon>
        <taxon>Spermatophyta</taxon>
        <taxon>Magnoliopsida</taxon>
        <taxon>eudicotyledons</taxon>
        <taxon>Gunneridae</taxon>
        <taxon>Pentapetalae</taxon>
        <taxon>rosids</taxon>
        <taxon>fabids</taxon>
        <taxon>Fabales</taxon>
        <taxon>Fabaceae</taxon>
        <taxon>Papilionoideae</taxon>
        <taxon>50 kb inversion clade</taxon>
        <taxon>genistoids sensu lato</taxon>
        <taxon>core genistoids</taxon>
        <taxon>Crotalarieae</taxon>
        <taxon>Crotalaria</taxon>
    </lineage>
</organism>
<protein>
    <submittedName>
        <fullName evidence="1">Uncharacterized protein</fullName>
    </submittedName>
</protein>
<evidence type="ECO:0000313" key="2">
    <source>
        <dbReference type="Proteomes" id="UP001372338"/>
    </source>
</evidence>
<evidence type="ECO:0000313" key="1">
    <source>
        <dbReference type="EMBL" id="KAK7273921.1"/>
    </source>
</evidence>
<proteinExistence type="predicted"/>
<comment type="caution">
    <text evidence="1">The sequence shown here is derived from an EMBL/GenBank/DDBJ whole genome shotgun (WGS) entry which is preliminary data.</text>
</comment>
<dbReference type="AlphaFoldDB" id="A0AAN9FET9"/>
<keyword evidence="2" id="KW-1185">Reference proteome</keyword>
<sequence length="66" mass="7149">MFVATKLKEIALIDVPKLFRGAAAISSSIPPSPAAACDGPDGFEAVYMFHGFDLSEFKSLIFERAR</sequence>
<dbReference type="Proteomes" id="UP001372338">
    <property type="component" value="Unassembled WGS sequence"/>
</dbReference>
<dbReference type="EMBL" id="JAYWIO010000003">
    <property type="protein sequence ID" value="KAK7273921.1"/>
    <property type="molecule type" value="Genomic_DNA"/>
</dbReference>